<evidence type="ECO:0000313" key="9">
    <source>
        <dbReference type="Proteomes" id="UP000663854"/>
    </source>
</evidence>
<dbReference type="PROSITE" id="PS00135">
    <property type="entry name" value="TRYPSIN_SER"/>
    <property type="match status" value="1"/>
</dbReference>
<protein>
    <recommendedName>
        <fullName evidence="6">Peptidase S1 domain-containing protein</fullName>
    </recommendedName>
</protein>
<comment type="caution">
    <text evidence="7">The sequence shown here is derived from an EMBL/GenBank/DDBJ whole genome shotgun (WGS) entry which is preliminary data.</text>
</comment>
<dbReference type="FunFam" id="2.40.10.10:FF:000054">
    <property type="entry name" value="Complement C1r subcomponent"/>
    <property type="match status" value="1"/>
</dbReference>
<dbReference type="GO" id="GO:0004252">
    <property type="term" value="F:serine-type endopeptidase activity"/>
    <property type="evidence" value="ECO:0007669"/>
    <property type="project" value="InterPro"/>
</dbReference>
<dbReference type="PANTHER" id="PTHR30383">
    <property type="entry name" value="THIOESTERASE 1/PROTEASE 1/LYSOPHOSPHOLIPASE L1"/>
    <property type="match status" value="1"/>
</dbReference>
<evidence type="ECO:0000313" key="8">
    <source>
        <dbReference type="EMBL" id="CAF1096742.1"/>
    </source>
</evidence>
<evidence type="ECO:0000256" key="5">
    <source>
        <dbReference type="ARBA" id="ARBA00023180"/>
    </source>
</evidence>
<evidence type="ECO:0000256" key="3">
    <source>
        <dbReference type="ARBA" id="ARBA00022729"/>
    </source>
</evidence>
<keyword evidence="5" id="KW-0325">Glycoprotein</keyword>
<dbReference type="SMART" id="SM00020">
    <property type="entry name" value="Tryp_SPc"/>
    <property type="match status" value="1"/>
</dbReference>
<dbReference type="InterPro" id="IPR036514">
    <property type="entry name" value="SGNH_hydro_sf"/>
</dbReference>
<dbReference type="InterPro" id="IPR001254">
    <property type="entry name" value="Trypsin_dom"/>
</dbReference>
<dbReference type="AlphaFoldDB" id="A0A814GH30"/>
<gene>
    <name evidence="8" type="ORF">JXQ802_LOCUS18988</name>
    <name evidence="7" type="ORF">PYM288_LOCUS14377</name>
</gene>
<dbReference type="InterPro" id="IPR051532">
    <property type="entry name" value="Ester_Hydrolysis_Enzymes"/>
</dbReference>
<dbReference type="SUPFAM" id="SSF52266">
    <property type="entry name" value="SGNH hydrolase"/>
    <property type="match status" value="1"/>
</dbReference>
<comment type="subcellular location">
    <subcellularLocation>
        <location evidence="1">Secreted</location>
    </subcellularLocation>
</comment>
<dbReference type="PROSITE" id="PS50240">
    <property type="entry name" value="TRYPSIN_DOM"/>
    <property type="match status" value="1"/>
</dbReference>
<evidence type="ECO:0000256" key="2">
    <source>
        <dbReference type="ARBA" id="ARBA00022525"/>
    </source>
</evidence>
<proteinExistence type="predicted"/>
<keyword evidence="3" id="KW-0732">Signal</keyword>
<dbReference type="GO" id="GO:0006508">
    <property type="term" value="P:proteolysis"/>
    <property type="evidence" value="ECO:0007669"/>
    <property type="project" value="InterPro"/>
</dbReference>
<evidence type="ECO:0000259" key="6">
    <source>
        <dbReference type="PROSITE" id="PS50240"/>
    </source>
</evidence>
<dbReference type="Pfam" id="PF13472">
    <property type="entry name" value="Lipase_GDSL_2"/>
    <property type="match status" value="1"/>
</dbReference>
<dbReference type="EMBL" id="CAJNOH010000314">
    <property type="protein sequence ID" value="CAF0996240.1"/>
    <property type="molecule type" value="Genomic_DNA"/>
</dbReference>
<dbReference type="Gene3D" id="3.40.50.1110">
    <property type="entry name" value="SGNH hydrolase"/>
    <property type="match status" value="1"/>
</dbReference>
<dbReference type="Proteomes" id="UP000663854">
    <property type="component" value="Unassembled WGS sequence"/>
</dbReference>
<dbReference type="EMBL" id="CAJNOL010000510">
    <property type="protein sequence ID" value="CAF1096742.1"/>
    <property type="molecule type" value="Genomic_DNA"/>
</dbReference>
<dbReference type="InterPro" id="IPR043504">
    <property type="entry name" value="Peptidase_S1_PA_chymotrypsin"/>
</dbReference>
<dbReference type="CDD" id="cd00229">
    <property type="entry name" value="SGNH_hydrolase"/>
    <property type="match status" value="1"/>
</dbReference>
<sequence>MSTARLCLPRIESPGNETGYPADSTSLVAIGWGHLRYGAQSIPDNLHLQQVTLKVVPVHDERCAEFITNSSTQFCAGVDGGGKDACQGDSGGPLMRFESVQKQWLLAGVTSFGIGCGDPRYSGQQPLRFLALGASLTAGYYQSGLAYHSYAKHLSELFASVQIPVIIDVKGISGERVVPMMIQRLETLLERNAVSYDWILILDGTNDLASGRSATKIFEQGLNAMYEMVLHRTPVTTKLAVMTLMEVGFYPSTHKNDKKRRALNQMIRDYVTNHSIPERVCLVDLDKAIQYHSISNIEERNLIWDDDIHLTPAGYDQMATIIFEAVKKKLNH</sequence>
<reference evidence="7" key="1">
    <citation type="submission" date="2021-02" db="EMBL/GenBank/DDBJ databases">
        <authorList>
            <person name="Nowell W R."/>
        </authorList>
    </citation>
    <scope>NUCLEOTIDE SEQUENCE</scope>
</reference>
<name>A0A814GH30_9BILA</name>
<dbReference type="SUPFAM" id="SSF50494">
    <property type="entry name" value="Trypsin-like serine proteases"/>
    <property type="match status" value="1"/>
</dbReference>
<keyword evidence="2" id="KW-0964">Secreted</keyword>
<dbReference type="InterPro" id="IPR033116">
    <property type="entry name" value="TRYPSIN_SER"/>
</dbReference>
<evidence type="ECO:0000256" key="1">
    <source>
        <dbReference type="ARBA" id="ARBA00004613"/>
    </source>
</evidence>
<keyword evidence="10" id="KW-1185">Reference proteome</keyword>
<dbReference type="Proteomes" id="UP000663870">
    <property type="component" value="Unassembled WGS sequence"/>
</dbReference>
<feature type="domain" description="Peptidase S1" evidence="6">
    <location>
        <begin position="1"/>
        <end position="199"/>
    </location>
</feature>
<dbReference type="Pfam" id="PF00089">
    <property type="entry name" value="Trypsin"/>
    <property type="match status" value="1"/>
</dbReference>
<dbReference type="InterPro" id="IPR013830">
    <property type="entry name" value="SGNH_hydro"/>
</dbReference>
<dbReference type="GO" id="GO:0005576">
    <property type="term" value="C:extracellular region"/>
    <property type="evidence" value="ECO:0007669"/>
    <property type="project" value="UniProtKB-SubCell"/>
</dbReference>
<evidence type="ECO:0000313" key="7">
    <source>
        <dbReference type="EMBL" id="CAF0996240.1"/>
    </source>
</evidence>
<dbReference type="InterPro" id="IPR009003">
    <property type="entry name" value="Peptidase_S1_PA"/>
</dbReference>
<evidence type="ECO:0000313" key="10">
    <source>
        <dbReference type="Proteomes" id="UP000663870"/>
    </source>
</evidence>
<evidence type="ECO:0000256" key="4">
    <source>
        <dbReference type="ARBA" id="ARBA00023157"/>
    </source>
</evidence>
<dbReference type="Gene3D" id="2.40.10.10">
    <property type="entry name" value="Trypsin-like serine proteases"/>
    <property type="match status" value="1"/>
</dbReference>
<dbReference type="GO" id="GO:0004622">
    <property type="term" value="F:phosphatidylcholine lysophospholipase activity"/>
    <property type="evidence" value="ECO:0007669"/>
    <property type="project" value="TreeGrafter"/>
</dbReference>
<organism evidence="7 9">
    <name type="scientific">Rotaria sordida</name>
    <dbReference type="NCBI Taxonomy" id="392033"/>
    <lineage>
        <taxon>Eukaryota</taxon>
        <taxon>Metazoa</taxon>
        <taxon>Spiralia</taxon>
        <taxon>Gnathifera</taxon>
        <taxon>Rotifera</taxon>
        <taxon>Eurotatoria</taxon>
        <taxon>Bdelloidea</taxon>
        <taxon>Philodinida</taxon>
        <taxon>Philodinidae</taxon>
        <taxon>Rotaria</taxon>
    </lineage>
</organism>
<dbReference type="PANTHER" id="PTHR30383:SF5">
    <property type="entry name" value="SGNH HYDROLASE-TYPE ESTERASE DOMAIN-CONTAINING PROTEIN"/>
    <property type="match status" value="1"/>
</dbReference>
<keyword evidence="4" id="KW-1015">Disulfide bond</keyword>
<accession>A0A814GH30</accession>